<dbReference type="AlphaFoldDB" id="A0A6J4N1N4"/>
<feature type="compositionally biased region" description="Basic and acidic residues" evidence="1">
    <location>
        <begin position="41"/>
        <end position="56"/>
    </location>
</feature>
<sequence>AAAHHCRPGNPSVCARVAGCCRGRGRRRRERCGAGPADGAPPRRDVGHRRGLDGRRAGRVRPPRAGPGDGGPGRAAVRGRRRQERPAAGVLVPHHLQPAGRGAADGVL</sequence>
<name>A0A6J4N1N4_9BACT</name>
<protein>
    <submittedName>
        <fullName evidence="2">Uncharacterized protein</fullName>
    </submittedName>
</protein>
<organism evidence="2">
    <name type="scientific">uncultured Phycisphaerae bacterium</name>
    <dbReference type="NCBI Taxonomy" id="904963"/>
    <lineage>
        <taxon>Bacteria</taxon>
        <taxon>Pseudomonadati</taxon>
        <taxon>Planctomycetota</taxon>
        <taxon>Phycisphaerae</taxon>
        <taxon>environmental samples</taxon>
    </lineage>
</organism>
<feature type="non-terminal residue" evidence="2">
    <location>
        <position position="1"/>
    </location>
</feature>
<gene>
    <name evidence="2" type="ORF">AVDCRST_MAG64-162</name>
</gene>
<evidence type="ECO:0000313" key="2">
    <source>
        <dbReference type="EMBL" id="CAA9373989.1"/>
    </source>
</evidence>
<feature type="region of interest" description="Disordered" evidence="1">
    <location>
        <begin position="23"/>
        <end position="108"/>
    </location>
</feature>
<evidence type="ECO:0000256" key="1">
    <source>
        <dbReference type="SAM" id="MobiDB-lite"/>
    </source>
</evidence>
<reference evidence="2" key="1">
    <citation type="submission" date="2020-02" db="EMBL/GenBank/DDBJ databases">
        <authorList>
            <person name="Meier V. D."/>
        </authorList>
    </citation>
    <scope>NUCLEOTIDE SEQUENCE</scope>
    <source>
        <strain evidence="2">AVDCRST_MAG64</strain>
    </source>
</reference>
<feature type="non-terminal residue" evidence="2">
    <location>
        <position position="108"/>
    </location>
</feature>
<proteinExistence type="predicted"/>
<accession>A0A6J4N1N4</accession>
<dbReference type="EMBL" id="CADCUQ010000041">
    <property type="protein sequence ID" value="CAA9373989.1"/>
    <property type="molecule type" value="Genomic_DNA"/>
</dbReference>